<dbReference type="Gene3D" id="3.20.20.70">
    <property type="entry name" value="Aldolase class I"/>
    <property type="match status" value="1"/>
</dbReference>
<dbReference type="InterPro" id="IPR013785">
    <property type="entry name" value="Aldolase_TIM"/>
</dbReference>
<dbReference type="STRING" id="660518.SAMN05216218_12520"/>
<gene>
    <name evidence="2" type="ORF">SAMN05216218_12520</name>
</gene>
<evidence type="ECO:0000259" key="1">
    <source>
        <dbReference type="Pfam" id="PF01207"/>
    </source>
</evidence>
<dbReference type="Pfam" id="PF01207">
    <property type="entry name" value="Dus"/>
    <property type="match status" value="1"/>
</dbReference>
<evidence type="ECO:0000313" key="3">
    <source>
        <dbReference type="Proteomes" id="UP000199076"/>
    </source>
</evidence>
<dbReference type="AlphaFoldDB" id="A0A1G7TG30"/>
<keyword evidence="3" id="KW-1185">Reference proteome</keyword>
<organism evidence="2 3">
    <name type="scientific">Halorientalis regularis</name>
    <dbReference type="NCBI Taxonomy" id="660518"/>
    <lineage>
        <taxon>Archaea</taxon>
        <taxon>Methanobacteriati</taxon>
        <taxon>Methanobacteriota</taxon>
        <taxon>Stenosarchaea group</taxon>
        <taxon>Halobacteria</taxon>
        <taxon>Halobacteriales</taxon>
        <taxon>Haloarculaceae</taxon>
        <taxon>Halorientalis</taxon>
    </lineage>
</organism>
<name>A0A1G7TG30_9EURY</name>
<dbReference type="Proteomes" id="UP000199076">
    <property type="component" value="Unassembled WGS sequence"/>
</dbReference>
<evidence type="ECO:0000313" key="2">
    <source>
        <dbReference type="EMBL" id="SDG34052.1"/>
    </source>
</evidence>
<sequence length="261" mass="27585">MTGDAPTEPLEPLAFRPRVVLASLSGEADAAWARAASEYAGAAVLGGIALDEPTREAARELVARDRTEFLPADPVAFVDEQLATLADAPLRAGFNVRTTALDPLREVAAVCRDRDAFVEINAHCRQDEMCAAGAGEILLRESDRLREQVETAAETGATVSVKVRTEVPGVDLPALAERLETAGADAVHVDAMDSEAVVGDVAAATDLFVIANNEVRDEASVREYLAYGADAVSVGRPSDEPAVLERVRDAATAWFAEGVES</sequence>
<dbReference type="RefSeq" id="WP_245681246.1">
    <property type="nucleotide sequence ID" value="NZ_FNBK01000025.1"/>
</dbReference>
<reference evidence="3" key="1">
    <citation type="submission" date="2016-10" db="EMBL/GenBank/DDBJ databases">
        <authorList>
            <person name="Varghese N."/>
            <person name="Submissions S."/>
        </authorList>
    </citation>
    <scope>NUCLEOTIDE SEQUENCE [LARGE SCALE GENOMIC DNA]</scope>
    <source>
        <strain evidence="3">IBRC-M 10760</strain>
    </source>
</reference>
<dbReference type="InterPro" id="IPR035587">
    <property type="entry name" value="DUS-like_FMN-bd"/>
</dbReference>
<feature type="domain" description="DUS-like FMN-binding" evidence="1">
    <location>
        <begin position="103"/>
        <end position="246"/>
    </location>
</feature>
<protein>
    <submittedName>
        <fullName evidence="2">TIM-barrel protein, putative</fullName>
    </submittedName>
</protein>
<dbReference type="SUPFAM" id="SSF51395">
    <property type="entry name" value="FMN-linked oxidoreductases"/>
    <property type="match status" value="1"/>
</dbReference>
<dbReference type="EMBL" id="FNBK01000025">
    <property type="protein sequence ID" value="SDG34052.1"/>
    <property type="molecule type" value="Genomic_DNA"/>
</dbReference>
<accession>A0A1G7TG30</accession>
<dbReference type="PANTHER" id="PTHR11082:SF36">
    <property type="entry name" value="DUS-LIKE FMN-BINDING DOMAIN-CONTAINING PROTEIN"/>
    <property type="match status" value="1"/>
</dbReference>
<dbReference type="PANTHER" id="PTHR11082">
    <property type="entry name" value="TRNA-DIHYDROURIDINE SYNTHASE"/>
    <property type="match status" value="1"/>
</dbReference>
<proteinExistence type="predicted"/>